<dbReference type="PROSITE" id="PS50195">
    <property type="entry name" value="PX"/>
    <property type="match status" value="1"/>
</dbReference>
<feature type="region of interest" description="Disordered" evidence="1">
    <location>
        <begin position="252"/>
        <end position="271"/>
    </location>
</feature>
<keyword evidence="4" id="KW-1185">Reference proteome</keyword>
<feature type="compositionally biased region" description="Low complexity" evidence="1">
    <location>
        <begin position="318"/>
        <end position="337"/>
    </location>
</feature>
<evidence type="ECO:0000259" key="2">
    <source>
        <dbReference type="PROSITE" id="PS50195"/>
    </source>
</evidence>
<feature type="compositionally biased region" description="Polar residues" evidence="1">
    <location>
        <begin position="252"/>
        <end position="263"/>
    </location>
</feature>
<dbReference type="GO" id="GO:0035091">
    <property type="term" value="F:phosphatidylinositol binding"/>
    <property type="evidence" value="ECO:0007669"/>
    <property type="project" value="InterPro"/>
</dbReference>
<dbReference type="STRING" id="1314674.A0A0D7BM06"/>
<dbReference type="Gene3D" id="3.30.1520.10">
    <property type="entry name" value="Phox-like domain"/>
    <property type="match status" value="1"/>
</dbReference>
<dbReference type="EMBL" id="KN880457">
    <property type="protein sequence ID" value="KIY71169.1"/>
    <property type="molecule type" value="Genomic_DNA"/>
</dbReference>
<evidence type="ECO:0000313" key="3">
    <source>
        <dbReference type="EMBL" id="KIY71169.1"/>
    </source>
</evidence>
<dbReference type="InterPro" id="IPR036871">
    <property type="entry name" value="PX_dom_sf"/>
</dbReference>
<gene>
    <name evidence="3" type="ORF">CYLTODRAFT_419025</name>
</gene>
<dbReference type="InterPro" id="IPR001683">
    <property type="entry name" value="PX_dom"/>
</dbReference>
<dbReference type="AlphaFoldDB" id="A0A0D7BM06"/>
<dbReference type="OrthoDB" id="3244370at2759"/>
<proteinExistence type="predicted"/>
<sequence length="760" mass="84372">MWSSDFVADESGNLFDYQNQWKRAVKSQPPPQFSLSLLPPNKLGSSTHYYGVRITALDDYNPRESVSTRSAAAPKEYDIWRRWEDWIGLQETLAVEYDQRARQKRQDLQAGKGLMNAKDGLYKNADSASSWESLPFGPDPKSVAKDFFKLVPMMPTRGVFRITQAVLDTRIAALKAFIEALFGEDQPTLIQDLRGDRMVTDFFGVWRRDLDLQRKEAKRVSNEYRTPPTKSPRSSRSSMASSLFGTYFANATTPSIDSQPTSPKKSEAFSAPIPEHLSASRLSMMSSMHAKSHLPSLPLDVPIIITTERHHERKRRSSVSSDSESSSSASPRSSTSSTGQDRPKIAFAHLPMNEPRGKPTTLMALPEDEEIKDRGTGALSQSLGHAQRFAAPGSRRARLSAQLISSQSLDLTQAMRGLQVNELPNRESWQSGMSAIDDMGILLPPEKRFSTSSYASFMTQDSAEGVLPFDDREGPGSTHPRKDDRTHSVWTAGSDPLENYYFSDIAPRRDSTQTTFDGHAEDYTRPGSSQTMRLSNLDFILPDLVDDTEHEQSIDYSPPACDGSELPMTARPMSLPLSPAAPDGFEQSIEYTQPTFGGLEVPMTARPHAFPPSPTASTFSTATNLTGTTLAPTLPSVSTLFGTNNLEKTLSPTAPVTVKAALGKTIIVFRATRDIPLNDARQKLRDKFRMQEKIVLSRDFVLALATQESNRSRFSVLSIKSEPELRVINTVEEWRWVMGHIDHSKITIHILDDDASTTAA</sequence>
<organism evidence="3 4">
    <name type="scientific">Cylindrobasidium torrendii FP15055 ss-10</name>
    <dbReference type="NCBI Taxonomy" id="1314674"/>
    <lineage>
        <taxon>Eukaryota</taxon>
        <taxon>Fungi</taxon>
        <taxon>Dikarya</taxon>
        <taxon>Basidiomycota</taxon>
        <taxon>Agaricomycotina</taxon>
        <taxon>Agaricomycetes</taxon>
        <taxon>Agaricomycetidae</taxon>
        <taxon>Agaricales</taxon>
        <taxon>Marasmiineae</taxon>
        <taxon>Physalacriaceae</taxon>
        <taxon>Cylindrobasidium</taxon>
    </lineage>
</organism>
<name>A0A0D7BM06_9AGAR</name>
<dbReference type="Proteomes" id="UP000054007">
    <property type="component" value="Unassembled WGS sequence"/>
</dbReference>
<feature type="region of interest" description="Disordered" evidence="1">
    <location>
        <begin position="216"/>
        <end position="238"/>
    </location>
</feature>
<evidence type="ECO:0000256" key="1">
    <source>
        <dbReference type="SAM" id="MobiDB-lite"/>
    </source>
</evidence>
<evidence type="ECO:0000313" key="4">
    <source>
        <dbReference type="Proteomes" id="UP000054007"/>
    </source>
</evidence>
<feature type="compositionally biased region" description="Basic and acidic residues" evidence="1">
    <location>
        <begin position="469"/>
        <end position="487"/>
    </location>
</feature>
<feature type="region of interest" description="Disordered" evidence="1">
    <location>
        <begin position="308"/>
        <end position="342"/>
    </location>
</feature>
<reference evidence="3 4" key="1">
    <citation type="journal article" date="2015" name="Fungal Genet. Biol.">
        <title>Evolution of novel wood decay mechanisms in Agaricales revealed by the genome sequences of Fistulina hepatica and Cylindrobasidium torrendii.</title>
        <authorList>
            <person name="Floudas D."/>
            <person name="Held B.W."/>
            <person name="Riley R."/>
            <person name="Nagy L.G."/>
            <person name="Koehler G."/>
            <person name="Ransdell A.S."/>
            <person name="Younus H."/>
            <person name="Chow J."/>
            <person name="Chiniquy J."/>
            <person name="Lipzen A."/>
            <person name="Tritt A."/>
            <person name="Sun H."/>
            <person name="Haridas S."/>
            <person name="LaButti K."/>
            <person name="Ohm R.A."/>
            <person name="Kues U."/>
            <person name="Blanchette R.A."/>
            <person name="Grigoriev I.V."/>
            <person name="Minto R.E."/>
            <person name="Hibbett D.S."/>
        </authorList>
    </citation>
    <scope>NUCLEOTIDE SEQUENCE [LARGE SCALE GENOMIC DNA]</scope>
    <source>
        <strain evidence="3 4">FP15055 ss-10</strain>
    </source>
</reference>
<feature type="region of interest" description="Disordered" evidence="1">
    <location>
        <begin position="465"/>
        <end position="490"/>
    </location>
</feature>
<protein>
    <recommendedName>
        <fullName evidence="2">PX domain-containing protein</fullName>
    </recommendedName>
</protein>
<feature type="compositionally biased region" description="Low complexity" evidence="1">
    <location>
        <begin position="225"/>
        <end position="238"/>
    </location>
</feature>
<accession>A0A0D7BM06</accession>
<feature type="domain" description="PX" evidence="2">
    <location>
        <begin position="28"/>
        <end position="210"/>
    </location>
</feature>